<sequence length="330" mass="38825">MMLMEIVWTIIFALTLLLTLLVGLTIWRAVHREKRREAMDGYIEAHFDEWFAHLYYGAEAPEYDGSRRKRMAIERVFSTFLYNGYSAEIKKRISEYARKNLSEGYGRDLKSPLWAHRVNALNRISEFEVPGFADFHSRRRLARMTRSEYFRYLIYLSHFDMNAFRTKFLSGKDLSEYDYKKIFTRLDDDKIFNIQSLYRVMPDSGRYAYIDRVSRTATLRAGRWLESLLKDDDAEVRIRVLKAVQERRIVEAPGHLMQFFNSDVWEERMLVCRLAPYIGEVSIEGLRRCTSDRHPLVRSAATGSLRYFHSKEVGSPVGYEPGSIREGVSE</sequence>
<dbReference type="InterPro" id="IPR011989">
    <property type="entry name" value="ARM-like"/>
</dbReference>
<dbReference type="RefSeq" id="WP_072708623.1">
    <property type="nucleotide sequence ID" value="NZ_FRCF01000002.1"/>
</dbReference>
<dbReference type="InterPro" id="IPR016024">
    <property type="entry name" value="ARM-type_fold"/>
</dbReference>
<evidence type="ECO:0000256" key="1">
    <source>
        <dbReference type="SAM" id="Phobius"/>
    </source>
</evidence>
<gene>
    <name evidence="2" type="ORF">SAMN02745189_00869</name>
</gene>
<dbReference type="SUPFAM" id="SSF48371">
    <property type="entry name" value="ARM repeat"/>
    <property type="match status" value="1"/>
</dbReference>
<name>A0A1M7CRA6_9BACL</name>
<dbReference type="EMBL" id="FRCF01000002">
    <property type="protein sequence ID" value="SHL69858.1"/>
    <property type="molecule type" value="Genomic_DNA"/>
</dbReference>
<dbReference type="Gene3D" id="1.25.10.10">
    <property type="entry name" value="Leucine-rich Repeat Variant"/>
    <property type="match status" value="1"/>
</dbReference>
<evidence type="ECO:0000313" key="2">
    <source>
        <dbReference type="EMBL" id="SHL69858.1"/>
    </source>
</evidence>
<protein>
    <recommendedName>
        <fullName evidence="4">HEAT repeat-containing protein</fullName>
    </recommendedName>
</protein>
<dbReference type="Proteomes" id="UP000184206">
    <property type="component" value="Unassembled WGS sequence"/>
</dbReference>
<dbReference type="STRING" id="1123231.SAMN02745189_00869"/>
<keyword evidence="1" id="KW-0472">Membrane</keyword>
<accession>A0A1M7CRA6</accession>
<keyword evidence="3" id="KW-1185">Reference proteome</keyword>
<proteinExistence type="predicted"/>
<organism evidence="2 3">
    <name type="scientific">Lacicoccus alkaliphilus DSM 16010</name>
    <dbReference type="NCBI Taxonomy" id="1123231"/>
    <lineage>
        <taxon>Bacteria</taxon>
        <taxon>Bacillati</taxon>
        <taxon>Bacillota</taxon>
        <taxon>Bacilli</taxon>
        <taxon>Bacillales</taxon>
        <taxon>Salinicoccaceae</taxon>
        <taxon>Lacicoccus</taxon>
    </lineage>
</organism>
<feature type="transmembrane region" description="Helical" evidence="1">
    <location>
        <begin position="6"/>
        <end position="27"/>
    </location>
</feature>
<keyword evidence="1" id="KW-0812">Transmembrane</keyword>
<evidence type="ECO:0000313" key="3">
    <source>
        <dbReference type="Proteomes" id="UP000184206"/>
    </source>
</evidence>
<evidence type="ECO:0008006" key="4">
    <source>
        <dbReference type="Google" id="ProtNLM"/>
    </source>
</evidence>
<reference evidence="2 3" key="1">
    <citation type="submission" date="2016-11" db="EMBL/GenBank/DDBJ databases">
        <authorList>
            <person name="Jaros S."/>
            <person name="Januszkiewicz K."/>
            <person name="Wedrychowicz H."/>
        </authorList>
    </citation>
    <scope>NUCLEOTIDE SEQUENCE [LARGE SCALE GENOMIC DNA]</scope>
    <source>
        <strain evidence="2 3">DSM 16010</strain>
    </source>
</reference>
<dbReference type="OrthoDB" id="2112914at2"/>
<keyword evidence="1" id="KW-1133">Transmembrane helix</keyword>
<dbReference type="AlphaFoldDB" id="A0A1M7CRA6"/>